<protein>
    <submittedName>
        <fullName evidence="2">Uncharacterized protein</fullName>
    </submittedName>
</protein>
<name>A0A1B8HAA2_9GAMM</name>
<feature type="region of interest" description="Disordered" evidence="1">
    <location>
        <begin position="1"/>
        <end position="28"/>
    </location>
</feature>
<feature type="compositionally biased region" description="Basic residues" evidence="1">
    <location>
        <begin position="7"/>
        <end position="26"/>
    </location>
</feature>
<dbReference type="AlphaFoldDB" id="A0A1B8HAA2"/>
<evidence type="ECO:0000313" key="3">
    <source>
        <dbReference type="Proteomes" id="UP000092247"/>
    </source>
</evidence>
<comment type="caution">
    <text evidence="2">The sequence shown here is derived from an EMBL/GenBank/DDBJ whole genome shotgun (WGS) entry which is preliminary data.</text>
</comment>
<evidence type="ECO:0000313" key="2">
    <source>
        <dbReference type="EMBL" id="OBU05970.1"/>
    </source>
</evidence>
<dbReference type="EMBL" id="LZEX01000023">
    <property type="protein sequence ID" value="OBU05970.1"/>
    <property type="molecule type" value="Genomic_DNA"/>
</dbReference>
<accession>A0A1B8HAA2</accession>
<organism evidence="2 3">
    <name type="scientific">Morganella psychrotolerans</name>
    <dbReference type="NCBI Taxonomy" id="368603"/>
    <lineage>
        <taxon>Bacteria</taxon>
        <taxon>Pseudomonadati</taxon>
        <taxon>Pseudomonadota</taxon>
        <taxon>Gammaproteobacteria</taxon>
        <taxon>Enterobacterales</taxon>
        <taxon>Morganellaceae</taxon>
        <taxon>Morganella</taxon>
    </lineage>
</organism>
<sequence length="76" mass="9275">MDNTRNRAWRKFKNRINKSRDQKHHSGLYDFSPEKRWKMLYTRGDKLIRATQLGIDYPRVSQAMLTRNARYEESDQ</sequence>
<evidence type="ECO:0000256" key="1">
    <source>
        <dbReference type="SAM" id="MobiDB-lite"/>
    </source>
</evidence>
<proteinExistence type="predicted"/>
<dbReference type="RefSeq" id="WP_067424276.1">
    <property type="nucleotide sequence ID" value="NZ_LZEX01000023.1"/>
</dbReference>
<reference evidence="2 3" key="1">
    <citation type="submission" date="2016-06" db="EMBL/GenBank/DDBJ databases">
        <authorList>
            <person name="Kjaerup R.B."/>
            <person name="Dalgaard T.S."/>
            <person name="Juul-Madsen H.R."/>
        </authorList>
    </citation>
    <scope>NUCLEOTIDE SEQUENCE [LARGE SCALE GENOMIC DNA]</scope>
    <source>
        <strain evidence="2 3">GCSL-Mp3</strain>
    </source>
</reference>
<gene>
    <name evidence="2" type="ORF">AYY17_06465</name>
</gene>
<dbReference type="Proteomes" id="UP000092247">
    <property type="component" value="Unassembled WGS sequence"/>
</dbReference>